<evidence type="ECO:0000313" key="2">
    <source>
        <dbReference type="Proteomes" id="UP000009286"/>
    </source>
</evidence>
<evidence type="ECO:0000313" key="1">
    <source>
        <dbReference type="EMBL" id="AEP10129.1"/>
    </source>
</evidence>
<accession>G2KSY4</accession>
<organism evidence="1 2">
    <name type="scientific">Micavibrio aeruginosavorus (strain ARL-13)</name>
    <dbReference type="NCBI Taxonomy" id="856793"/>
    <lineage>
        <taxon>Bacteria</taxon>
        <taxon>Pseudomonadati</taxon>
        <taxon>Bdellovibrionota</taxon>
        <taxon>Bdellovibrionia</taxon>
        <taxon>Bdellovibrionales</taxon>
        <taxon>Pseudobdellovibrionaceae</taxon>
        <taxon>Micavibrio</taxon>
    </lineage>
</organism>
<sequence length="239" mass="26164">MGPEMLLESIQAGLMASGLWLATGSVPGCPVPPVPNVSVYAVTAATKIDDSLPMNVLETFELDTDTAKSATNMSHAKTGGVMRGTIGIEYSIEMDWQPAETGGLSCLHFSEVNIILTLEPTIFIARDFARGGCVYNAVRDHEMEHVAIDRTAIEAYAAQIGRAFDFVFEVDGNRQSPPIADNEVTVMRSRMQQAVINQTEQILRDMYADRMARQNALDSPQTYAELMRQCPDAVAEMAR</sequence>
<protein>
    <recommendedName>
        <fullName evidence="3">DUF922 domain-containing protein</fullName>
    </recommendedName>
</protein>
<dbReference type="Proteomes" id="UP000009286">
    <property type="component" value="Chromosome"/>
</dbReference>
<dbReference type="RefSeq" id="WP_014103352.1">
    <property type="nucleotide sequence ID" value="NC_016026.1"/>
</dbReference>
<dbReference type="HOGENOM" id="CLU_1179131_0_0_5"/>
<dbReference type="EMBL" id="CP002382">
    <property type="protein sequence ID" value="AEP10129.1"/>
    <property type="molecule type" value="Genomic_DNA"/>
</dbReference>
<dbReference type="AlphaFoldDB" id="G2KSY4"/>
<evidence type="ECO:0008006" key="3">
    <source>
        <dbReference type="Google" id="ProtNLM"/>
    </source>
</evidence>
<dbReference type="KEGG" id="mai:MICA_1818"/>
<keyword evidence="2" id="KW-1185">Reference proteome</keyword>
<gene>
    <name evidence="1" type="ordered locus">MICA_1818</name>
</gene>
<dbReference type="STRING" id="856793.MICA_1818"/>
<reference evidence="1 2" key="1">
    <citation type="journal article" date="2011" name="BMC Genomics">
        <title>Genomic insights into an obligate epibiotic bacterial predator: Micavibrio aeruginosavorus ARL-13.</title>
        <authorList>
            <person name="Wang Z."/>
            <person name="Kadouri D."/>
            <person name="Wu M."/>
        </authorList>
    </citation>
    <scope>NUCLEOTIDE SEQUENCE [LARGE SCALE GENOMIC DNA]</scope>
    <source>
        <strain evidence="1 2">ARL-13</strain>
    </source>
</reference>
<proteinExistence type="predicted"/>
<name>G2KSY4_MICAA</name>